<dbReference type="PIRSF" id="PIRSF028756">
    <property type="entry name" value="PPK2_prd"/>
    <property type="match status" value="1"/>
</dbReference>
<dbReference type="Gene3D" id="3.40.50.300">
    <property type="entry name" value="P-loop containing nucleotide triphosphate hydrolases"/>
    <property type="match status" value="1"/>
</dbReference>
<dbReference type="PATRIC" id="fig|1046627.3.peg.2124"/>
<dbReference type="InterPro" id="IPR022488">
    <property type="entry name" value="PPK2-related"/>
</dbReference>
<sequence length="292" mass="34536">MKSIKPEDFRVSRNVDIENIETTYDLGIKKSQVKDELQEVCKDLAKIQNAMYAHGKYAVLICIQGMDTAGKDSMIREVFKELNARGVIVHSFKTPTDLELKHDYLWRHYVALPARGKFGVFNRTHYENVLVTRVHPKYILKENLPNVQSLEDINDAFWDRRFEQINNFEKHIAENGTIIFKFFLHISKEEQKNRLLRRLDKPDKNWKFSPGDLEERKLWDSYQGYYQNAISRTTKAHAPWYAIPSDDKPTARYIVAKILLDTLKEYKDIREPELDDAFKMNLDDYRKQLESE</sequence>
<proteinExistence type="inferred from homology"/>
<evidence type="ECO:0000256" key="2">
    <source>
        <dbReference type="ARBA" id="ARBA00022679"/>
    </source>
</evidence>
<feature type="domain" description="Polyphosphate kinase-2-related" evidence="4">
    <location>
        <begin position="29"/>
        <end position="267"/>
    </location>
</feature>
<dbReference type="InterPro" id="IPR016898">
    <property type="entry name" value="Polyphosphate_phosphotransfera"/>
</dbReference>
<dbReference type="SUPFAM" id="SSF52540">
    <property type="entry name" value="P-loop containing nucleoside triphosphate hydrolases"/>
    <property type="match status" value="1"/>
</dbReference>
<dbReference type="AlphaFoldDB" id="G2EF33"/>
<dbReference type="PANTHER" id="PTHR34383:SF3">
    <property type="entry name" value="POLYPHOSPHATE:AMP PHOSPHOTRANSFERASE"/>
    <property type="match status" value="1"/>
</dbReference>
<evidence type="ECO:0000313" key="6">
    <source>
        <dbReference type="Proteomes" id="UP000003730"/>
    </source>
</evidence>
<dbReference type="RefSeq" id="WP_008638141.1">
    <property type="nucleotide sequence ID" value="NZ_AFXZ01000037.1"/>
</dbReference>
<reference evidence="5 6" key="1">
    <citation type="journal article" date="2008" name="Int. J. Syst. Evol. Microbiol.">
        <title>Bizionia argentinensis sp. nov., isolated from surface marine water in Antarctica.</title>
        <authorList>
            <person name="Bercovich A."/>
            <person name="Vazquez S.C."/>
            <person name="Yankilevich P."/>
            <person name="Coria S.H."/>
            <person name="Foti M."/>
            <person name="Hernandez E."/>
            <person name="Vidal A."/>
            <person name="Ruberto L."/>
            <person name="Melo C."/>
            <person name="Marenssi S."/>
            <person name="Criscuolo M."/>
            <person name="Memoli M."/>
            <person name="Arguelles M."/>
            <person name="Mac Cormack W.P."/>
        </authorList>
    </citation>
    <scope>NUCLEOTIDE SEQUENCE [LARGE SCALE GENOMIC DNA]</scope>
    <source>
        <strain evidence="5 6">JUB59</strain>
    </source>
</reference>
<dbReference type="InterPro" id="IPR022300">
    <property type="entry name" value="PPK2-rel_1"/>
</dbReference>
<gene>
    <name evidence="5" type="ORF">BZARG_2406</name>
</gene>
<evidence type="ECO:0000256" key="3">
    <source>
        <dbReference type="ARBA" id="ARBA00022777"/>
    </source>
</evidence>
<dbReference type="eggNOG" id="COG2326">
    <property type="taxonomic scope" value="Bacteria"/>
</dbReference>
<dbReference type="STRING" id="1046627.BZARG_2406"/>
<evidence type="ECO:0000256" key="1">
    <source>
        <dbReference type="ARBA" id="ARBA00009924"/>
    </source>
</evidence>
<dbReference type="Pfam" id="PF03976">
    <property type="entry name" value="PPK2"/>
    <property type="match status" value="1"/>
</dbReference>
<keyword evidence="2" id="KW-0808">Transferase</keyword>
<comment type="caution">
    <text evidence="5">The sequence shown here is derived from an EMBL/GenBank/DDBJ whole genome shotgun (WGS) entry which is preliminary data.</text>
</comment>
<comment type="similarity">
    <text evidence="1">Belongs to the polyphosphate kinase 2 (PPK2) family. Class I subfamily.</text>
</comment>
<dbReference type="EMBL" id="AFXZ01000037">
    <property type="protein sequence ID" value="EGV42925.1"/>
    <property type="molecule type" value="Genomic_DNA"/>
</dbReference>
<evidence type="ECO:0000313" key="5">
    <source>
        <dbReference type="EMBL" id="EGV42925.1"/>
    </source>
</evidence>
<evidence type="ECO:0000259" key="4">
    <source>
        <dbReference type="Pfam" id="PF03976"/>
    </source>
</evidence>
<dbReference type="GO" id="GO:0008976">
    <property type="term" value="F:polyphosphate kinase activity"/>
    <property type="evidence" value="ECO:0007669"/>
    <property type="project" value="InterPro"/>
</dbReference>
<dbReference type="Proteomes" id="UP000003730">
    <property type="component" value="Unassembled WGS sequence"/>
</dbReference>
<dbReference type="OrthoDB" id="9775224at2"/>
<dbReference type="GO" id="GO:0006797">
    <property type="term" value="P:polyphosphate metabolic process"/>
    <property type="evidence" value="ECO:0007669"/>
    <property type="project" value="InterPro"/>
</dbReference>
<keyword evidence="6" id="KW-1185">Reference proteome</keyword>
<protein>
    <submittedName>
        <fullName evidence="5">Polyphosphate kinase 2 family protein</fullName>
    </submittedName>
</protein>
<name>G2EF33_9FLAO</name>
<dbReference type="PANTHER" id="PTHR34383">
    <property type="entry name" value="POLYPHOSPHATE:AMP PHOSPHOTRANSFERASE-RELATED"/>
    <property type="match status" value="1"/>
</dbReference>
<keyword evidence="3 5" id="KW-0418">Kinase</keyword>
<dbReference type="NCBIfam" id="TIGR03709">
    <property type="entry name" value="PPK2_rel_1"/>
    <property type="match status" value="1"/>
</dbReference>
<dbReference type="InterPro" id="IPR027417">
    <property type="entry name" value="P-loop_NTPase"/>
</dbReference>
<organism evidence="5 6">
    <name type="scientific">Bizionia argentinensis JUB59</name>
    <dbReference type="NCBI Taxonomy" id="1046627"/>
    <lineage>
        <taxon>Bacteria</taxon>
        <taxon>Pseudomonadati</taxon>
        <taxon>Bacteroidota</taxon>
        <taxon>Flavobacteriia</taxon>
        <taxon>Flavobacteriales</taxon>
        <taxon>Flavobacteriaceae</taxon>
        <taxon>Bizionia</taxon>
    </lineage>
</organism>
<accession>G2EF33</accession>